<name>A0AA40A697_9PEZI</name>
<keyword evidence="3" id="KW-1185">Reference proteome</keyword>
<evidence type="ECO:0000313" key="2">
    <source>
        <dbReference type="EMBL" id="KAK0709933.1"/>
    </source>
</evidence>
<evidence type="ECO:0000313" key="3">
    <source>
        <dbReference type="Proteomes" id="UP001172101"/>
    </source>
</evidence>
<dbReference type="GeneID" id="85318220"/>
<protein>
    <submittedName>
        <fullName evidence="2">Uncharacterized protein</fullName>
    </submittedName>
</protein>
<comment type="caution">
    <text evidence="2">The sequence shown here is derived from an EMBL/GenBank/DDBJ whole genome shotgun (WGS) entry which is preliminary data.</text>
</comment>
<organism evidence="2 3">
    <name type="scientific">Lasiosphaeria miniovina</name>
    <dbReference type="NCBI Taxonomy" id="1954250"/>
    <lineage>
        <taxon>Eukaryota</taxon>
        <taxon>Fungi</taxon>
        <taxon>Dikarya</taxon>
        <taxon>Ascomycota</taxon>
        <taxon>Pezizomycotina</taxon>
        <taxon>Sordariomycetes</taxon>
        <taxon>Sordariomycetidae</taxon>
        <taxon>Sordariales</taxon>
        <taxon>Lasiosphaeriaceae</taxon>
        <taxon>Lasiosphaeria</taxon>
    </lineage>
</organism>
<feature type="region of interest" description="Disordered" evidence="1">
    <location>
        <begin position="24"/>
        <end position="60"/>
    </location>
</feature>
<evidence type="ECO:0000256" key="1">
    <source>
        <dbReference type="SAM" id="MobiDB-lite"/>
    </source>
</evidence>
<proteinExistence type="predicted"/>
<dbReference type="RefSeq" id="XP_060293237.1">
    <property type="nucleotide sequence ID" value="XM_060434950.1"/>
</dbReference>
<accession>A0AA40A697</accession>
<reference evidence="2" key="1">
    <citation type="submission" date="2023-06" db="EMBL/GenBank/DDBJ databases">
        <title>Genome-scale phylogeny and comparative genomics of the fungal order Sordariales.</title>
        <authorList>
            <consortium name="Lawrence Berkeley National Laboratory"/>
            <person name="Hensen N."/>
            <person name="Bonometti L."/>
            <person name="Westerberg I."/>
            <person name="Brannstrom I.O."/>
            <person name="Guillou S."/>
            <person name="Cros-Aarteil S."/>
            <person name="Calhoun S."/>
            <person name="Haridas S."/>
            <person name="Kuo A."/>
            <person name="Mondo S."/>
            <person name="Pangilinan J."/>
            <person name="Riley R."/>
            <person name="LaButti K."/>
            <person name="Andreopoulos B."/>
            <person name="Lipzen A."/>
            <person name="Chen C."/>
            <person name="Yanf M."/>
            <person name="Daum C."/>
            <person name="Ng V."/>
            <person name="Clum A."/>
            <person name="Steindorff A."/>
            <person name="Ohm R."/>
            <person name="Martin F."/>
            <person name="Silar P."/>
            <person name="Natvig D."/>
            <person name="Lalanne C."/>
            <person name="Gautier V."/>
            <person name="Ament-velasquez S.L."/>
            <person name="Kruys A."/>
            <person name="Hutchinson M.I."/>
            <person name="Powell A.J."/>
            <person name="Barry K."/>
            <person name="Miller A.N."/>
            <person name="Grigoriev I.V."/>
            <person name="Debuchy R."/>
            <person name="Gladieux P."/>
            <person name="Thoren M.H."/>
            <person name="Johannesson H."/>
        </authorList>
    </citation>
    <scope>NUCLEOTIDE SEQUENCE</scope>
    <source>
        <strain evidence="2">SMH2392-1A</strain>
    </source>
</reference>
<dbReference type="AlphaFoldDB" id="A0AA40A697"/>
<dbReference type="Proteomes" id="UP001172101">
    <property type="component" value="Unassembled WGS sequence"/>
</dbReference>
<dbReference type="EMBL" id="JAUIRO010000006">
    <property type="protein sequence ID" value="KAK0709933.1"/>
    <property type="molecule type" value="Genomic_DNA"/>
</dbReference>
<sequence length="60" mass="7063">MARYVCRRSSTEFPFTRGKHKWMQEGKRRVGHKWRGTSVPKLGSEAHPHNSTAIFRPRQV</sequence>
<gene>
    <name evidence="2" type="ORF">B0T26DRAFT_428926</name>
</gene>